<dbReference type="AlphaFoldDB" id="A0A1J5TP75"/>
<evidence type="ECO:0000313" key="4">
    <source>
        <dbReference type="EMBL" id="OIR22754.1"/>
    </source>
</evidence>
<reference evidence="4 5" key="1">
    <citation type="submission" date="2016-08" db="EMBL/GenBank/DDBJ databases">
        <title>New Insights into Marine Group III Euryarchaeota, from dark to light.</title>
        <authorList>
            <person name="Haro-Moreno J.M."/>
            <person name="Rodriguez-Valera F."/>
            <person name="Lopez-Garcia P."/>
            <person name="Moreira D."/>
            <person name="Martin-Cuadrado A.B."/>
        </authorList>
    </citation>
    <scope>NUCLEOTIDE SEQUENCE [LARGE SCALE GENOMIC DNA]</scope>
    <source>
        <strain evidence="4">CG-Epi3</strain>
    </source>
</reference>
<sequence>MDSDQENQATTASEDNPSSNNSESSVDTQEDFSKFTVDELKSKLKESGLPVSGKKSELLERLEASLTDKSDDKTVNESDSDDTSEDDEDKPEAKPVFTPEELENLSRPELRKIRKEYHQKAEELRVDRDELNLKSQTHASERNDLNVKAKEYMDEVHMYRDRRNGLNVEVGQIRDERNEVTEKVNSLKDNFLSLKRKRFSGQNLPPISRLRKQIQELEIKQMTTPLTTDKERALVEEISSLQNKIKKHDELIETDTEVLDARDTFREVENKRRELSKSMQKSRQEAQTAHHSMKDSLRLNRSTRRKADAAQRAFVKAKEKADIVHNEYIEYLRGMQEIDRMTASQGKTGSIADQRANAASAEDLFAKFLAGEKLSTEQLMIIQKAGML</sequence>
<evidence type="ECO:0000313" key="5">
    <source>
        <dbReference type="Proteomes" id="UP000183138"/>
    </source>
</evidence>
<dbReference type="SUPFAM" id="SSF68906">
    <property type="entry name" value="SAP domain"/>
    <property type="match status" value="1"/>
</dbReference>
<accession>A0A1J5TP75</accession>
<dbReference type="InterPro" id="IPR055545">
    <property type="entry name" value="DUF7121"/>
</dbReference>
<name>A0A1J5TP75_9ARCH</name>
<keyword evidence="1" id="KW-0175">Coiled coil</keyword>
<dbReference type="InterPro" id="IPR036361">
    <property type="entry name" value="SAP_dom_sf"/>
</dbReference>
<dbReference type="Pfam" id="PF23435">
    <property type="entry name" value="DUF7121"/>
    <property type="match status" value="1"/>
</dbReference>
<dbReference type="Gene3D" id="1.10.720.30">
    <property type="entry name" value="SAP domain"/>
    <property type="match status" value="1"/>
</dbReference>
<feature type="compositionally biased region" description="Low complexity" evidence="2">
    <location>
        <begin position="13"/>
        <end position="25"/>
    </location>
</feature>
<feature type="compositionally biased region" description="Acidic residues" evidence="2">
    <location>
        <begin position="78"/>
        <end position="90"/>
    </location>
</feature>
<feature type="compositionally biased region" description="Polar residues" evidence="2">
    <location>
        <begin position="277"/>
        <end position="290"/>
    </location>
</feature>
<proteinExistence type="predicted"/>
<dbReference type="InterPro" id="IPR003034">
    <property type="entry name" value="SAP_dom"/>
</dbReference>
<dbReference type="EMBL" id="MIYY01000030">
    <property type="protein sequence ID" value="OIR22754.1"/>
    <property type="molecule type" value="Genomic_DNA"/>
</dbReference>
<comment type="caution">
    <text evidence="4">The sequence shown here is derived from an EMBL/GenBank/DDBJ whole genome shotgun (WGS) entry which is preliminary data.</text>
</comment>
<feature type="region of interest" description="Disordered" evidence="2">
    <location>
        <begin position="1"/>
        <end position="106"/>
    </location>
</feature>
<feature type="compositionally biased region" description="Basic and acidic residues" evidence="2">
    <location>
        <begin position="54"/>
        <end position="76"/>
    </location>
</feature>
<gene>
    <name evidence="4" type="ORF">BEU00_01785</name>
</gene>
<feature type="compositionally biased region" description="Basic and acidic residues" evidence="2">
    <location>
        <begin position="31"/>
        <end position="46"/>
    </location>
</feature>
<feature type="region of interest" description="Disordered" evidence="2">
    <location>
        <begin position="270"/>
        <end position="303"/>
    </location>
</feature>
<organism evidence="4 5">
    <name type="scientific">Marine Group III euryarchaeote CG-Epi3</name>
    <dbReference type="NCBI Taxonomy" id="1888997"/>
    <lineage>
        <taxon>Archaea</taxon>
        <taxon>Methanobacteriati</taxon>
        <taxon>Thermoplasmatota</taxon>
        <taxon>Thermoplasmata</taxon>
        <taxon>Candidatus Thermoprofundales</taxon>
    </lineage>
</organism>
<dbReference type="SMART" id="SM00513">
    <property type="entry name" value="SAP"/>
    <property type="match status" value="1"/>
</dbReference>
<evidence type="ECO:0000256" key="2">
    <source>
        <dbReference type="SAM" id="MobiDB-lite"/>
    </source>
</evidence>
<feature type="compositionally biased region" description="Polar residues" evidence="2">
    <location>
        <begin position="1"/>
        <end position="12"/>
    </location>
</feature>
<evidence type="ECO:0000259" key="3">
    <source>
        <dbReference type="PROSITE" id="PS50800"/>
    </source>
</evidence>
<dbReference type="Proteomes" id="UP000183138">
    <property type="component" value="Unassembled WGS sequence"/>
</dbReference>
<feature type="coiled-coil region" evidence="1">
    <location>
        <begin position="170"/>
        <end position="197"/>
    </location>
</feature>
<evidence type="ECO:0000256" key="1">
    <source>
        <dbReference type="SAM" id="Coils"/>
    </source>
</evidence>
<feature type="domain" description="SAP" evidence="3">
    <location>
        <begin position="32"/>
        <end position="66"/>
    </location>
</feature>
<dbReference type="Pfam" id="PF02037">
    <property type="entry name" value="SAP"/>
    <property type="match status" value="1"/>
</dbReference>
<dbReference type="PROSITE" id="PS50800">
    <property type="entry name" value="SAP"/>
    <property type="match status" value="1"/>
</dbReference>
<protein>
    <recommendedName>
        <fullName evidence="3">SAP domain-containing protein</fullName>
    </recommendedName>
</protein>